<dbReference type="RefSeq" id="XP_005710375.1">
    <property type="nucleotide sequence ID" value="XM_005710318.1"/>
</dbReference>
<proteinExistence type="predicted"/>
<accession>R7QRH2</accession>
<evidence type="ECO:0000313" key="1">
    <source>
        <dbReference type="EMBL" id="CDF40081.1"/>
    </source>
</evidence>
<protein>
    <submittedName>
        <fullName evidence="1">Uncharacterized protein</fullName>
    </submittedName>
</protein>
<keyword evidence="2" id="KW-1185">Reference proteome</keyword>
<evidence type="ECO:0000313" key="2">
    <source>
        <dbReference type="Proteomes" id="UP000012073"/>
    </source>
</evidence>
<dbReference type="AlphaFoldDB" id="R7QRH2"/>
<sequence>MAAPKATISPIAGVPASNLCGSSAYVEWSRKTSAIISPPPMYGGICSSRALLPHRKPTPVGPHILCADATKKSHPMAPTSTGMCGTDWHASTRTMAPAAWAARAISATGLMHASTLDTCEHATSLTLPSARMRSSAARSYCSSDVSGTGTTSAPTWAATICHGTRFAWCSMTDTTMRSPRRRLAAPHAAATRLMLSVALRVKTTSSRDGARIRSATRSRVRSYASVARAASVCAPRWTLELRLS</sequence>
<reference evidence="2" key="1">
    <citation type="journal article" date="2013" name="Proc. Natl. Acad. Sci. U.S.A.">
        <title>Genome structure and metabolic features in the red seaweed Chondrus crispus shed light on evolution of the Archaeplastida.</title>
        <authorList>
            <person name="Collen J."/>
            <person name="Porcel B."/>
            <person name="Carre W."/>
            <person name="Ball S.G."/>
            <person name="Chaparro C."/>
            <person name="Tonon T."/>
            <person name="Barbeyron T."/>
            <person name="Michel G."/>
            <person name="Noel B."/>
            <person name="Valentin K."/>
            <person name="Elias M."/>
            <person name="Artiguenave F."/>
            <person name="Arun A."/>
            <person name="Aury J.M."/>
            <person name="Barbosa-Neto J.F."/>
            <person name="Bothwell J.H."/>
            <person name="Bouget F.Y."/>
            <person name="Brillet L."/>
            <person name="Cabello-Hurtado F."/>
            <person name="Capella-Gutierrez S."/>
            <person name="Charrier B."/>
            <person name="Cladiere L."/>
            <person name="Cock J.M."/>
            <person name="Coelho S.M."/>
            <person name="Colleoni C."/>
            <person name="Czjzek M."/>
            <person name="Da Silva C."/>
            <person name="Delage L."/>
            <person name="Denoeud F."/>
            <person name="Deschamps P."/>
            <person name="Dittami S.M."/>
            <person name="Gabaldon T."/>
            <person name="Gachon C.M."/>
            <person name="Groisillier A."/>
            <person name="Herve C."/>
            <person name="Jabbari K."/>
            <person name="Katinka M."/>
            <person name="Kloareg B."/>
            <person name="Kowalczyk N."/>
            <person name="Labadie K."/>
            <person name="Leblanc C."/>
            <person name="Lopez P.J."/>
            <person name="McLachlan D.H."/>
            <person name="Meslet-Cladiere L."/>
            <person name="Moustafa A."/>
            <person name="Nehr Z."/>
            <person name="Nyvall Collen P."/>
            <person name="Panaud O."/>
            <person name="Partensky F."/>
            <person name="Poulain J."/>
            <person name="Rensing S.A."/>
            <person name="Rousvoal S."/>
            <person name="Samson G."/>
            <person name="Symeonidi A."/>
            <person name="Weissenbach J."/>
            <person name="Zambounis A."/>
            <person name="Wincker P."/>
            <person name="Boyen C."/>
        </authorList>
    </citation>
    <scope>NUCLEOTIDE SEQUENCE [LARGE SCALE GENOMIC DNA]</scope>
    <source>
        <strain evidence="2">cv. Stackhouse</strain>
    </source>
</reference>
<name>R7QRH2_CHOCR</name>
<dbReference type="Gramene" id="CDF40081">
    <property type="protein sequence ID" value="CDF40081"/>
    <property type="gene ID" value="CHC_T00000654001"/>
</dbReference>
<dbReference type="KEGG" id="ccp:CHC_T00000654001"/>
<dbReference type="GeneID" id="17318091"/>
<dbReference type="Proteomes" id="UP000012073">
    <property type="component" value="Unassembled WGS sequence"/>
</dbReference>
<gene>
    <name evidence="1" type="ORF">CHC_T00000654001</name>
</gene>
<organism evidence="1 2">
    <name type="scientific">Chondrus crispus</name>
    <name type="common">Carrageen Irish moss</name>
    <name type="synonym">Polymorpha crispa</name>
    <dbReference type="NCBI Taxonomy" id="2769"/>
    <lineage>
        <taxon>Eukaryota</taxon>
        <taxon>Rhodophyta</taxon>
        <taxon>Florideophyceae</taxon>
        <taxon>Rhodymeniophycidae</taxon>
        <taxon>Gigartinales</taxon>
        <taxon>Gigartinaceae</taxon>
        <taxon>Chondrus</taxon>
    </lineage>
</organism>
<dbReference type="EMBL" id="HG002125">
    <property type="protein sequence ID" value="CDF40081.1"/>
    <property type="molecule type" value="Genomic_DNA"/>
</dbReference>